<comment type="caution">
    <text evidence="3">The sequence shown here is derived from an EMBL/GenBank/DDBJ whole genome shotgun (WGS) entry which is preliminary data.</text>
</comment>
<proteinExistence type="predicted"/>
<accession>A0A820XF16</accession>
<keyword evidence="5" id="KW-1185">Reference proteome</keyword>
<organism evidence="3 4">
    <name type="scientific">Rotaria socialis</name>
    <dbReference type="NCBI Taxonomy" id="392032"/>
    <lineage>
        <taxon>Eukaryota</taxon>
        <taxon>Metazoa</taxon>
        <taxon>Spiralia</taxon>
        <taxon>Gnathifera</taxon>
        <taxon>Rotifera</taxon>
        <taxon>Eurotatoria</taxon>
        <taxon>Bdelloidea</taxon>
        <taxon>Philodinida</taxon>
        <taxon>Philodinidae</taxon>
        <taxon>Rotaria</taxon>
    </lineage>
</organism>
<evidence type="ECO:0000313" key="3">
    <source>
        <dbReference type="EMBL" id="CAF4531655.1"/>
    </source>
</evidence>
<evidence type="ECO:0000313" key="5">
    <source>
        <dbReference type="Proteomes" id="UP000663873"/>
    </source>
</evidence>
<sequence length="153" mass="17029">MLTNHLDQNHPSPQSDPCSLNFNSVNDLDRHKLRSSNVIKFINSSGQISSEGFLPKYQNIDKLKEVSQTINILSDGVGNLVDELESLSTECDQLVMVDFGNIPNGVTPYILRLSSGLTIGIQETMIQQETEKQQKLSYSSTMSAETDQFMAMN</sequence>
<evidence type="ECO:0000313" key="2">
    <source>
        <dbReference type="EMBL" id="CAF4428664.1"/>
    </source>
</evidence>
<dbReference type="EMBL" id="CAJOBQ010000516">
    <property type="protein sequence ID" value="CAF4372139.1"/>
    <property type="molecule type" value="Genomic_DNA"/>
</dbReference>
<evidence type="ECO:0000313" key="1">
    <source>
        <dbReference type="EMBL" id="CAF4372139.1"/>
    </source>
</evidence>
<dbReference type="EMBL" id="CAJOBS010000237">
    <property type="protein sequence ID" value="CAF4531655.1"/>
    <property type="molecule type" value="Genomic_DNA"/>
</dbReference>
<dbReference type="EMBL" id="CAJOBP010004068">
    <property type="protein sequence ID" value="CAF4428664.1"/>
    <property type="molecule type" value="Genomic_DNA"/>
</dbReference>
<dbReference type="AlphaFoldDB" id="A0A820XF16"/>
<protein>
    <submittedName>
        <fullName evidence="3">Uncharacterized protein</fullName>
    </submittedName>
</protein>
<name>A0A820XF16_9BILA</name>
<reference evidence="3" key="1">
    <citation type="submission" date="2021-02" db="EMBL/GenBank/DDBJ databases">
        <authorList>
            <person name="Nowell W R."/>
        </authorList>
    </citation>
    <scope>NUCLEOTIDE SEQUENCE</scope>
</reference>
<dbReference type="Proteomes" id="UP000663862">
    <property type="component" value="Unassembled WGS sequence"/>
</dbReference>
<evidence type="ECO:0000313" key="4">
    <source>
        <dbReference type="Proteomes" id="UP000663838"/>
    </source>
</evidence>
<dbReference type="Proteomes" id="UP000663838">
    <property type="component" value="Unassembled WGS sequence"/>
</dbReference>
<gene>
    <name evidence="3" type="ORF">TOA249_LOCUS5770</name>
    <name evidence="1" type="ORF">TSG867_LOCUS10965</name>
    <name evidence="2" type="ORF">UJA718_LOCUS21157</name>
</gene>
<dbReference type="Proteomes" id="UP000663873">
    <property type="component" value="Unassembled WGS sequence"/>
</dbReference>